<evidence type="ECO:0000313" key="2">
    <source>
        <dbReference type="EMBL" id="OWQ84791.1"/>
    </source>
</evidence>
<dbReference type="Pfam" id="PF06527">
    <property type="entry name" value="TniQ"/>
    <property type="match status" value="1"/>
</dbReference>
<name>A0A246IX54_9BURK</name>
<dbReference type="Proteomes" id="UP000197468">
    <property type="component" value="Unassembled WGS sequence"/>
</dbReference>
<dbReference type="EMBL" id="NIOF01000015">
    <property type="protein sequence ID" value="OWQ84791.1"/>
    <property type="molecule type" value="Genomic_DNA"/>
</dbReference>
<dbReference type="AlphaFoldDB" id="A0A246IX54"/>
<gene>
    <name evidence="2" type="ORF">CDN99_23975</name>
</gene>
<evidence type="ECO:0000313" key="3">
    <source>
        <dbReference type="Proteomes" id="UP000197468"/>
    </source>
</evidence>
<dbReference type="RefSeq" id="WP_088387543.1">
    <property type="nucleotide sequence ID" value="NZ_NIOF01000015.1"/>
</dbReference>
<comment type="caution">
    <text evidence="2">The sequence shown here is derived from an EMBL/GenBank/DDBJ whole genome shotgun (WGS) entry which is preliminary data.</text>
</comment>
<evidence type="ECO:0000259" key="1">
    <source>
        <dbReference type="Pfam" id="PF06527"/>
    </source>
</evidence>
<accession>A0A246IX54</accession>
<reference evidence="2 3" key="1">
    <citation type="journal article" date="2008" name="Int. J. Syst. Evol. Microbiol.">
        <title>Description of Roseateles aquatilis sp. nov. and Roseateles terrae sp. nov., in the class Betaproteobacteria, and emended description of the genus Roseateles.</title>
        <authorList>
            <person name="Gomila M."/>
            <person name="Bowien B."/>
            <person name="Falsen E."/>
            <person name="Moore E.R."/>
            <person name="Lalucat J."/>
        </authorList>
    </citation>
    <scope>NUCLEOTIDE SEQUENCE [LARGE SCALE GENOMIC DNA]</scope>
    <source>
        <strain evidence="2 3">CCUG 48205</strain>
    </source>
</reference>
<feature type="domain" description="TniQ" evidence="1">
    <location>
        <begin position="19"/>
        <end position="153"/>
    </location>
</feature>
<proteinExistence type="predicted"/>
<keyword evidence="3" id="KW-1185">Reference proteome</keyword>
<sequence>MRRALDSETPCKLPFRPLIQGEPLSSWLIRSALACGCDPLILCTSIWGAWRPWTRDIDRSLAQVRIQTLSEASGIDAQRLRASTLQQTLANLIPSDASFAGCWPWVVARGSRNRRSHGGFPFCPHCLAQDARPHLRLSWRLAWHVGCEHHGICLLDFCARCGAVVSPQMLTASSGDITACWRCGADLRESRGCTCDPKALAAQGLADAVLAGGPGSALPPEMSTSEWFSAVRSVISERWAAITATSGIEPASFASGLRFELQSVCERHLRMRYLQEVIEARNGDLRGVGVKYVSGVQRKRRARRGVKRGSPPRPRSKAAVMADWARLLRRMGQGYQ</sequence>
<organism evidence="2 3">
    <name type="scientific">Roseateles aquatilis</name>
    <dbReference type="NCBI Taxonomy" id="431061"/>
    <lineage>
        <taxon>Bacteria</taxon>
        <taxon>Pseudomonadati</taxon>
        <taxon>Pseudomonadota</taxon>
        <taxon>Betaproteobacteria</taxon>
        <taxon>Burkholderiales</taxon>
        <taxon>Sphaerotilaceae</taxon>
        <taxon>Roseateles</taxon>
    </lineage>
</organism>
<protein>
    <recommendedName>
        <fullName evidence="1">TniQ domain-containing protein</fullName>
    </recommendedName>
</protein>
<dbReference type="InterPro" id="IPR009492">
    <property type="entry name" value="TniQ"/>
</dbReference>